<dbReference type="Ensembl" id="ENSDCDT00010039332.1">
    <property type="protein sequence ID" value="ENSDCDP00010031747.1"/>
    <property type="gene ID" value="ENSDCDG00010020294.1"/>
</dbReference>
<dbReference type="Ensembl" id="ENSDCDT00010032943.1">
    <property type="protein sequence ID" value="ENSDCDP00010026605.1"/>
    <property type="gene ID" value="ENSDCDG00010016879.1"/>
</dbReference>
<comment type="function">
    <text evidence="12">Transcription termination factor. Binds to a 28 bp region within the tRNA(Leu(uur)) gene at a position immediately adjacent to and downstream of the 16S rRNA gene; this region comprises a tridecamer sequence critical for directing accurate termination. Binds DNA along the major grove and promotes DNA bending and partial unwinding. Promotes base flipping. Transcription termination activity appears to be polarized with highest specificity for transcripts initiated on the light strand.</text>
</comment>
<gene>
    <name evidence="13" type="primary">MTERF1</name>
</gene>
<accession>A0A8C3ZTT6</accession>
<proteinExistence type="inferred from homology"/>
<dbReference type="Proteomes" id="UP000694580">
    <property type="component" value="Chromosome 20"/>
</dbReference>
<keyword evidence="15" id="KW-1185">Reference proteome</keyword>
<dbReference type="AlphaFoldDB" id="A0A8C3ZTT6"/>
<keyword evidence="10" id="KW-0496">Mitochondrion</keyword>
<dbReference type="PANTHER" id="PTHR15437">
    <property type="entry name" value="TRANSCRIPTION TERMINATION FACTOR, MITOCHONDRIAL"/>
    <property type="match status" value="1"/>
</dbReference>
<evidence type="ECO:0000256" key="12">
    <source>
        <dbReference type="ARBA" id="ARBA00037520"/>
    </source>
</evidence>
<evidence type="ECO:0000313" key="13">
    <source>
        <dbReference type="Ensembl" id="ENSDCDP00010026605.1"/>
    </source>
</evidence>
<sequence length="370" mass="42265">MPLLLLKVQGRPIHLGWLVTLRSLPAFFTRLSSDDSLARPENECLLRNLRMLGVDLKMARKRQPGVLRKSVTNEHGLVRFLQDKGASQAMIASIISRFPRSITRTEDHLKERWSLWRSIFQSDSEIISILHRSPESFFRSSDNDNLEMNIVFLSSIGIEAKDLHRLLTTAPRTFSNSVELNRQMVEFLEDVCISLGGAHPNQFAKAIISRNAYILIRSTKRVKANIEFLQVSLKLSDSELLNLLQGHGAEILDLSHENLKRNFSTLQDKLLMLGCGENDTRRLILTYSQVLFVSPARISNKLDCLTKAGIQVKQILHKPKVLDFSVENLRWRLNELSKIDYDFGKSGINILDTSRKRFEAKLEKLSACEE</sequence>
<evidence type="ECO:0000256" key="7">
    <source>
        <dbReference type="ARBA" id="ARBA00022946"/>
    </source>
</evidence>
<comment type="similarity">
    <text evidence="2">Belongs to the mTERF family.</text>
</comment>
<comment type="subcellular location">
    <subcellularLocation>
        <location evidence="1">Mitochondrion</location>
    </subcellularLocation>
</comment>
<keyword evidence="7" id="KW-0809">Transit peptide</keyword>
<dbReference type="InterPro" id="IPR038538">
    <property type="entry name" value="MTERF_sf"/>
</dbReference>
<reference evidence="14 15" key="1">
    <citation type="submission" date="2020-06" db="EMBL/GenBank/DDBJ databases">
        <authorList>
            <consortium name="Wellcome Sanger Institute Data Sharing"/>
        </authorList>
    </citation>
    <scope>NUCLEOTIDE SEQUENCE [LARGE SCALE GENOMIC DNA]</scope>
</reference>
<keyword evidence="9" id="KW-0238">DNA-binding</keyword>
<dbReference type="GeneTree" id="ENSGT00530000063817"/>
<evidence type="ECO:0000256" key="1">
    <source>
        <dbReference type="ARBA" id="ARBA00004173"/>
    </source>
</evidence>
<evidence type="ECO:0000313" key="14">
    <source>
        <dbReference type="Ensembl" id="ENSDCDP00010031747.1"/>
    </source>
</evidence>
<evidence type="ECO:0000256" key="5">
    <source>
        <dbReference type="ARBA" id="ARBA00022553"/>
    </source>
</evidence>
<evidence type="ECO:0000256" key="11">
    <source>
        <dbReference type="ARBA" id="ARBA00023163"/>
    </source>
</evidence>
<dbReference type="PANTHER" id="PTHR15437:SF2">
    <property type="entry name" value="TRANSCRIPTION TERMINATION FACTOR 1, MITOCHONDRIAL"/>
    <property type="match status" value="1"/>
</dbReference>
<keyword evidence="8" id="KW-0805">Transcription regulation</keyword>
<reference evidence="13" key="2">
    <citation type="submission" date="2025-05" db="UniProtKB">
        <authorList>
            <consortium name="Ensembl"/>
        </authorList>
    </citation>
    <scope>IDENTIFICATION</scope>
</reference>
<evidence type="ECO:0000256" key="10">
    <source>
        <dbReference type="ARBA" id="ARBA00023128"/>
    </source>
</evidence>
<dbReference type="InterPro" id="IPR003690">
    <property type="entry name" value="MTERF"/>
</dbReference>
<evidence type="ECO:0000256" key="8">
    <source>
        <dbReference type="ARBA" id="ARBA00023015"/>
    </source>
</evidence>
<keyword evidence="4" id="KW-0806">Transcription termination</keyword>
<dbReference type="GO" id="GO:0005759">
    <property type="term" value="C:mitochondrial matrix"/>
    <property type="evidence" value="ECO:0007669"/>
    <property type="project" value="TreeGrafter"/>
</dbReference>
<evidence type="ECO:0008006" key="16">
    <source>
        <dbReference type="Google" id="ProtNLM"/>
    </source>
</evidence>
<dbReference type="SMART" id="SM00733">
    <property type="entry name" value="Mterf"/>
    <property type="match status" value="6"/>
</dbReference>
<dbReference type="GO" id="GO:0003677">
    <property type="term" value="F:DNA binding"/>
    <property type="evidence" value="ECO:0007669"/>
    <property type="project" value="UniProtKB-KW"/>
</dbReference>
<keyword evidence="11" id="KW-0804">Transcription</keyword>
<dbReference type="Gene3D" id="1.25.70.10">
    <property type="entry name" value="Transcription termination factor 3, mitochondrial"/>
    <property type="match status" value="1"/>
</dbReference>
<evidence type="ECO:0000313" key="15">
    <source>
        <dbReference type="Proteomes" id="UP000694580"/>
    </source>
</evidence>
<keyword evidence="5" id="KW-0597">Phosphoprotein</keyword>
<keyword evidence="6" id="KW-0677">Repeat</keyword>
<dbReference type="OrthoDB" id="637682at2759"/>
<name>A0A8C3ZTT6_9TELE</name>
<dbReference type="GO" id="GO:0006393">
    <property type="term" value="P:termination of mitochondrial transcription"/>
    <property type="evidence" value="ECO:0007669"/>
    <property type="project" value="TreeGrafter"/>
</dbReference>
<evidence type="ECO:0000256" key="4">
    <source>
        <dbReference type="ARBA" id="ARBA00022472"/>
    </source>
</evidence>
<protein>
    <recommendedName>
        <fullName evidence="16">Transcription termination factor 1, mitochondrial</fullName>
    </recommendedName>
</protein>
<dbReference type="FunFam" id="1.25.70.10:FF:000003">
    <property type="entry name" value="transcription termination factor 2, mitochondrial"/>
    <property type="match status" value="1"/>
</dbReference>
<evidence type="ECO:0000256" key="6">
    <source>
        <dbReference type="ARBA" id="ARBA00022737"/>
    </source>
</evidence>
<organism evidence="13 15">
    <name type="scientific">Denticeps clupeoides</name>
    <name type="common">denticle herring</name>
    <dbReference type="NCBI Taxonomy" id="299321"/>
    <lineage>
        <taxon>Eukaryota</taxon>
        <taxon>Metazoa</taxon>
        <taxon>Chordata</taxon>
        <taxon>Craniata</taxon>
        <taxon>Vertebrata</taxon>
        <taxon>Euteleostomi</taxon>
        <taxon>Actinopterygii</taxon>
        <taxon>Neopterygii</taxon>
        <taxon>Teleostei</taxon>
        <taxon>Clupei</taxon>
        <taxon>Clupeiformes</taxon>
        <taxon>Denticipitoidei</taxon>
        <taxon>Denticipitidae</taxon>
        <taxon>Denticeps</taxon>
    </lineage>
</organism>
<dbReference type="Pfam" id="PF02536">
    <property type="entry name" value="mTERF"/>
    <property type="match status" value="1"/>
</dbReference>
<evidence type="ECO:0000256" key="2">
    <source>
        <dbReference type="ARBA" id="ARBA00007692"/>
    </source>
</evidence>
<evidence type="ECO:0000256" key="3">
    <source>
        <dbReference type="ARBA" id="ARBA00011245"/>
    </source>
</evidence>
<comment type="subunit">
    <text evidence="3">Monomer.</text>
</comment>
<evidence type="ECO:0000256" key="9">
    <source>
        <dbReference type="ARBA" id="ARBA00023125"/>
    </source>
</evidence>